<dbReference type="EMBL" id="CP036434">
    <property type="protein sequence ID" value="QDV06704.1"/>
    <property type="molecule type" value="Genomic_DNA"/>
</dbReference>
<gene>
    <name evidence="9" type="ORF">Poly30_22190</name>
</gene>
<dbReference type="Proteomes" id="UP000320390">
    <property type="component" value="Chromosome"/>
</dbReference>
<evidence type="ECO:0000259" key="8">
    <source>
        <dbReference type="Pfam" id="PF02706"/>
    </source>
</evidence>
<feature type="transmembrane region" description="Helical" evidence="7">
    <location>
        <begin position="496"/>
        <end position="521"/>
    </location>
</feature>
<sequence length="543" mass="61676">MAVEVEAAGQVDEFLRILRRRIWWIILPVVVLGSLGTFFAVVVPKKYVVSTSVMVRDGDEQTGPVQNASATEGAVAKINITSPARLHTVLNTMRVARYVGMTDTEKREYRDDLLKDLRVSTPTMARDANQQLVEITFQSTDKDLALQFITNLRESWTTEVLQRHLAREQTELAETREKLNDLVKARAQVVEDLTVLRTEHGIPPPSETELLKNRSLPASFEDQERTQRQVVELEEKIEEIDLKIERDLEEWASMPDQKASVAAAPGGNVDRKIEDINDQILSLEDEIRKNGWSPSHSNYQLIQTRIETLRDSKLEISQTAKVQFESTDFVVNEERTELRKLIDKAVFQREQWARQLKGAIERLAELDRQNEELQGAIMQARVFERMEETLSAEIGELRKQSNNLDIRVQKLGSPEGNPFEILEEPTPPTKPTSPNAWVIAFGSIFFGLALGFGLAILKEYSKSCFRSARELNRVMTHPVLGTINSIRTRRERARAFLLRSVLGGGSLLFVLSVGYVTWAFANESESLTEPLRRAIENLQEALK</sequence>
<organism evidence="9 10">
    <name type="scientific">Saltatorellus ferox</name>
    <dbReference type="NCBI Taxonomy" id="2528018"/>
    <lineage>
        <taxon>Bacteria</taxon>
        <taxon>Pseudomonadati</taxon>
        <taxon>Planctomycetota</taxon>
        <taxon>Planctomycetia</taxon>
        <taxon>Planctomycetia incertae sedis</taxon>
        <taxon>Saltatorellus</taxon>
    </lineage>
</organism>
<comment type="subcellular location">
    <subcellularLocation>
        <location evidence="1">Cell membrane</location>
        <topology evidence="1">Multi-pass membrane protein</topology>
    </subcellularLocation>
</comment>
<evidence type="ECO:0000256" key="4">
    <source>
        <dbReference type="ARBA" id="ARBA00022989"/>
    </source>
</evidence>
<dbReference type="PANTHER" id="PTHR32309">
    <property type="entry name" value="TYROSINE-PROTEIN KINASE"/>
    <property type="match status" value="1"/>
</dbReference>
<evidence type="ECO:0000256" key="6">
    <source>
        <dbReference type="SAM" id="Coils"/>
    </source>
</evidence>
<evidence type="ECO:0000256" key="2">
    <source>
        <dbReference type="ARBA" id="ARBA00022475"/>
    </source>
</evidence>
<reference evidence="9 10" key="1">
    <citation type="submission" date="2019-02" db="EMBL/GenBank/DDBJ databases">
        <title>Deep-cultivation of Planctomycetes and their phenomic and genomic characterization uncovers novel biology.</title>
        <authorList>
            <person name="Wiegand S."/>
            <person name="Jogler M."/>
            <person name="Boedeker C."/>
            <person name="Pinto D."/>
            <person name="Vollmers J."/>
            <person name="Rivas-Marin E."/>
            <person name="Kohn T."/>
            <person name="Peeters S.H."/>
            <person name="Heuer A."/>
            <person name="Rast P."/>
            <person name="Oberbeckmann S."/>
            <person name="Bunk B."/>
            <person name="Jeske O."/>
            <person name="Meyerdierks A."/>
            <person name="Storesund J.E."/>
            <person name="Kallscheuer N."/>
            <person name="Luecker S."/>
            <person name="Lage O.M."/>
            <person name="Pohl T."/>
            <person name="Merkel B.J."/>
            <person name="Hornburger P."/>
            <person name="Mueller R.-W."/>
            <person name="Bruemmer F."/>
            <person name="Labrenz M."/>
            <person name="Spormann A.M."/>
            <person name="Op den Camp H."/>
            <person name="Overmann J."/>
            <person name="Amann R."/>
            <person name="Jetten M.S.M."/>
            <person name="Mascher T."/>
            <person name="Medema M.H."/>
            <person name="Devos D.P."/>
            <person name="Kaster A.-K."/>
            <person name="Ovreas L."/>
            <person name="Rohde M."/>
            <person name="Galperin M.Y."/>
            <person name="Jogler C."/>
        </authorList>
    </citation>
    <scope>NUCLEOTIDE SEQUENCE [LARGE SCALE GENOMIC DNA]</scope>
    <source>
        <strain evidence="9 10">Poly30</strain>
    </source>
</reference>
<feature type="domain" description="Polysaccharide chain length determinant N-terminal" evidence="8">
    <location>
        <begin position="13"/>
        <end position="64"/>
    </location>
</feature>
<keyword evidence="10" id="KW-1185">Reference proteome</keyword>
<evidence type="ECO:0000256" key="3">
    <source>
        <dbReference type="ARBA" id="ARBA00022692"/>
    </source>
</evidence>
<dbReference type="RefSeq" id="WP_145197111.1">
    <property type="nucleotide sequence ID" value="NZ_CP036434.1"/>
</dbReference>
<evidence type="ECO:0000256" key="5">
    <source>
        <dbReference type="ARBA" id="ARBA00023136"/>
    </source>
</evidence>
<keyword evidence="4 7" id="KW-1133">Transmembrane helix</keyword>
<dbReference type="GO" id="GO:0005886">
    <property type="term" value="C:plasma membrane"/>
    <property type="evidence" value="ECO:0007669"/>
    <property type="project" value="UniProtKB-SubCell"/>
</dbReference>
<feature type="transmembrane region" description="Helical" evidence="7">
    <location>
        <begin position="436"/>
        <end position="457"/>
    </location>
</feature>
<keyword evidence="2" id="KW-1003">Cell membrane</keyword>
<dbReference type="InterPro" id="IPR050445">
    <property type="entry name" value="Bact_polysacc_biosynth/exp"/>
</dbReference>
<evidence type="ECO:0000313" key="10">
    <source>
        <dbReference type="Proteomes" id="UP000320390"/>
    </source>
</evidence>
<dbReference type="InterPro" id="IPR003856">
    <property type="entry name" value="LPS_length_determ_N"/>
</dbReference>
<feature type="transmembrane region" description="Helical" evidence="7">
    <location>
        <begin position="22"/>
        <end position="43"/>
    </location>
</feature>
<feature type="coiled-coil region" evidence="6">
    <location>
        <begin position="223"/>
        <end position="250"/>
    </location>
</feature>
<dbReference type="Pfam" id="PF02706">
    <property type="entry name" value="Wzz"/>
    <property type="match status" value="1"/>
</dbReference>
<accession>A0A518ERI4</accession>
<keyword evidence="3 7" id="KW-0812">Transmembrane</keyword>
<proteinExistence type="predicted"/>
<evidence type="ECO:0000256" key="1">
    <source>
        <dbReference type="ARBA" id="ARBA00004651"/>
    </source>
</evidence>
<feature type="coiled-coil region" evidence="6">
    <location>
        <begin position="158"/>
        <end position="192"/>
    </location>
</feature>
<evidence type="ECO:0000313" key="9">
    <source>
        <dbReference type="EMBL" id="QDV06704.1"/>
    </source>
</evidence>
<evidence type="ECO:0000256" key="7">
    <source>
        <dbReference type="SAM" id="Phobius"/>
    </source>
</evidence>
<name>A0A518ERI4_9BACT</name>
<dbReference type="AlphaFoldDB" id="A0A518ERI4"/>
<keyword evidence="6" id="KW-0175">Coiled coil</keyword>
<protein>
    <recommendedName>
        <fullName evidence="8">Polysaccharide chain length determinant N-terminal domain-containing protein</fullName>
    </recommendedName>
</protein>
<keyword evidence="5 7" id="KW-0472">Membrane</keyword>
<dbReference type="PANTHER" id="PTHR32309:SF31">
    <property type="entry name" value="CAPSULAR EXOPOLYSACCHARIDE FAMILY"/>
    <property type="match status" value="1"/>
</dbReference>
<feature type="coiled-coil region" evidence="6">
    <location>
        <begin position="349"/>
        <end position="376"/>
    </location>
</feature>